<evidence type="ECO:0000313" key="2">
    <source>
        <dbReference type="Proteomes" id="UP000199207"/>
    </source>
</evidence>
<dbReference type="STRING" id="910347.SAMN05421773_101422"/>
<keyword evidence="2" id="KW-1185">Reference proteome</keyword>
<organism evidence="1 2">
    <name type="scientific">Streptomyces aidingensis</name>
    <dbReference type="NCBI Taxonomy" id="910347"/>
    <lineage>
        <taxon>Bacteria</taxon>
        <taxon>Bacillati</taxon>
        <taxon>Actinomycetota</taxon>
        <taxon>Actinomycetes</taxon>
        <taxon>Kitasatosporales</taxon>
        <taxon>Streptomycetaceae</taxon>
        <taxon>Streptomyces</taxon>
    </lineage>
</organism>
<evidence type="ECO:0000313" key="1">
    <source>
        <dbReference type="EMBL" id="SFB89542.1"/>
    </source>
</evidence>
<sequence length="64" mass="7136">MKKVLDGKILMRCTSQCRVLREETVSACRRTSADTAALTDMSLCELSRCYGRAYDALGINNSCR</sequence>
<protein>
    <submittedName>
        <fullName evidence="1">Uncharacterized protein</fullName>
    </submittedName>
</protein>
<dbReference type="Proteomes" id="UP000199207">
    <property type="component" value="Unassembled WGS sequence"/>
</dbReference>
<dbReference type="EMBL" id="FOLM01000001">
    <property type="protein sequence ID" value="SFB89542.1"/>
    <property type="molecule type" value="Genomic_DNA"/>
</dbReference>
<proteinExistence type="predicted"/>
<name>A0A1I1ES68_9ACTN</name>
<accession>A0A1I1ES68</accession>
<gene>
    <name evidence="1" type="ORF">SAMN05421773_101422</name>
</gene>
<dbReference type="AlphaFoldDB" id="A0A1I1ES68"/>
<reference evidence="1 2" key="1">
    <citation type="submission" date="2016-10" db="EMBL/GenBank/DDBJ databases">
        <authorList>
            <person name="de Groot N.N."/>
        </authorList>
    </citation>
    <scope>NUCLEOTIDE SEQUENCE [LARGE SCALE GENOMIC DNA]</scope>
    <source>
        <strain evidence="1 2">CGMCC 4.5739</strain>
    </source>
</reference>